<dbReference type="InterPro" id="IPR006073">
    <property type="entry name" value="GTP-bd"/>
</dbReference>
<organism evidence="6 7">
    <name type="scientific">Piloderma croceum (strain F 1598)</name>
    <dbReference type="NCBI Taxonomy" id="765440"/>
    <lineage>
        <taxon>Eukaryota</taxon>
        <taxon>Fungi</taxon>
        <taxon>Dikarya</taxon>
        <taxon>Basidiomycota</taxon>
        <taxon>Agaricomycotina</taxon>
        <taxon>Agaricomycetes</taxon>
        <taxon>Agaricomycetidae</taxon>
        <taxon>Atheliales</taxon>
        <taxon>Atheliaceae</taxon>
        <taxon>Piloderma</taxon>
    </lineage>
</organism>
<evidence type="ECO:0000256" key="1">
    <source>
        <dbReference type="ARBA" id="ARBA00022723"/>
    </source>
</evidence>
<evidence type="ECO:0000313" key="7">
    <source>
        <dbReference type="Proteomes" id="UP000054166"/>
    </source>
</evidence>
<dbReference type="SUPFAM" id="SSF52540">
    <property type="entry name" value="P-loop containing nucleoside triphosphate hydrolases"/>
    <property type="match status" value="1"/>
</dbReference>
<reference evidence="6 7" key="1">
    <citation type="submission" date="2014-04" db="EMBL/GenBank/DDBJ databases">
        <authorList>
            <consortium name="DOE Joint Genome Institute"/>
            <person name="Kuo A."/>
            <person name="Tarkka M."/>
            <person name="Buscot F."/>
            <person name="Kohler A."/>
            <person name="Nagy L.G."/>
            <person name="Floudas D."/>
            <person name="Copeland A."/>
            <person name="Barry K.W."/>
            <person name="Cichocki N."/>
            <person name="Veneault-Fourrey C."/>
            <person name="LaButti K."/>
            <person name="Lindquist E.A."/>
            <person name="Lipzen A."/>
            <person name="Lundell T."/>
            <person name="Morin E."/>
            <person name="Murat C."/>
            <person name="Sun H."/>
            <person name="Tunlid A."/>
            <person name="Henrissat B."/>
            <person name="Grigoriev I.V."/>
            <person name="Hibbett D.S."/>
            <person name="Martin F."/>
            <person name="Nordberg H.P."/>
            <person name="Cantor M.N."/>
            <person name="Hua S.X."/>
        </authorList>
    </citation>
    <scope>NUCLEOTIDE SEQUENCE [LARGE SCALE GENOMIC DNA]</scope>
    <source>
        <strain evidence="6 7">F 1598</strain>
    </source>
</reference>
<dbReference type="HOGENOM" id="CLU_033732_2_1_1"/>
<dbReference type="OrthoDB" id="391988at2759"/>
<dbReference type="STRING" id="765440.A0A0C3G905"/>
<dbReference type="GO" id="GO:0005525">
    <property type="term" value="F:GTP binding"/>
    <property type="evidence" value="ECO:0007669"/>
    <property type="project" value="UniProtKB-KW"/>
</dbReference>
<dbReference type="PROSITE" id="PS51706">
    <property type="entry name" value="G_ENGB"/>
    <property type="match status" value="1"/>
</dbReference>
<gene>
    <name evidence="6" type="ORF">PILCRDRAFT_62548</name>
</gene>
<dbReference type="Proteomes" id="UP000054166">
    <property type="component" value="Unassembled WGS sequence"/>
</dbReference>
<dbReference type="InterPro" id="IPR027417">
    <property type="entry name" value="P-loop_NTPase"/>
</dbReference>
<feature type="non-terminal residue" evidence="6">
    <location>
        <position position="1"/>
    </location>
</feature>
<evidence type="ECO:0000256" key="3">
    <source>
        <dbReference type="ARBA" id="ARBA00022842"/>
    </source>
</evidence>
<dbReference type="InterPro" id="IPR030393">
    <property type="entry name" value="G_ENGB_dom"/>
</dbReference>
<dbReference type="PANTHER" id="PTHR46498:SF1">
    <property type="entry name" value="GTP-BINDING PROTEIN 8"/>
    <property type="match status" value="1"/>
</dbReference>
<keyword evidence="4" id="KW-0342">GTP-binding</keyword>
<keyword evidence="1" id="KW-0479">Metal-binding</keyword>
<evidence type="ECO:0000313" key="6">
    <source>
        <dbReference type="EMBL" id="KIM88234.1"/>
    </source>
</evidence>
<dbReference type="CDD" id="cd01876">
    <property type="entry name" value="YihA_EngB"/>
    <property type="match status" value="1"/>
</dbReference>
<dbReference type="InParanoid" id="A0A0C3G905"/>
<dbReference type="GO" id="GO:0005739">
    <property type="term" value="C:mitochondrion"/>
    <property type="evidence" value="ECO:0007669"/>
    <property type="project" value="TreeGrafter"/>
</dbReference>
<feature type="domain" description="EngB-type G" evidence="5">
    <location>
        <begin position="1"/>
        <end position="171"/>
    </location>
</feature>
<dbReference type="EMBL" id="KN832977">
    <property type="protein sequence ID" value="KIM88234.1"/>
    <property type="molecule type" value="Genomic_DNA"/>
</dbReference>
<keyword evidence="7" id="KW-1185">Reference proteome</keyword>
<dbReference type="Pfam" id="PF01926">
    <property type="entry name" value="MMR_HSR1"/>
    <property type="match status" value="1"/>
</dbReference>
<name>A0A0C3G905_PILCF</name>
<evidence type="ECO:0000259" key="5">
    <source>
        <dbReference type="PROSITE" id="PS51706"/>
    </source>
</evidence>
<sequence length="172" mass="18727">GRANVGKSTLLNAVAGRRDLFHAGKKPGKTQMLNFFRIGDPPGRLVLVDAPGYGARGRQEWGVLFDKYVEQRSKLRRIYILFNAKHGISRVDEAMLESLGKRCKGTLTLQAVITKADTIPPGMTVKVVGKMRDQIHKAAPTCLPAILTSANMSPPFGIAEIRKSIVEACGIT</sequence>
<dbReference type="InterPro" id="IPR052279">
    <property type="entry name" value="EngB_GTPase"/>
</dbReference>
<dbReference type="GO" id="GO:0046872">
    <property type="term" value="F:metal ion binding"/>
    <property type="evidence" value="ECO:0007669"/>
    <property type="project" value="UniProtKB-KW"/>
</dbReference>
<dbReference type="AlphaFoldDB" id="A0A0C3G905"/>
<reference evidence="7" key="2">
    <citation type="submission" date="2015-01" db="EMBL/GenBank/DDBJ databases">
        <title>Evolutionary Origins and Diversification of the Mycorrhizal Mutualists.</title>
        <authorList>
            <consortium name="DOE Joint Genome Institute"/>
            <consortium name="Mycorrhizal Genomics Consortium"/>
            <person name="Kohler A."/>
            <person name="Kuo A."/>
            <person name="Nagy L.G."/>
            <person name="Floudas D."/>
            <person name="Copeland A."/>
            <person name="Barry K.W."/>
            <person name="Cichocki N."/>
            <person name="Veneault-Fourrey C."/>
            <person name="LaButti K."/>
            <person name="Lindquist E.A."/>
            <person name="Lipzen A."/>
            <person name="Lundell T."/>
            <person name="Morin E."/>
            <person name="Murat C."/>
            <person name="Riley R."/>
            <person name="Ohm R."/>
            <person name="Sun H."/>
            <person name="Tunlid A."/>
            <person name="Henrissat B."/>
            <person name="Grigoriev I.V."/>
            <person name="Hibbett D.S."/>
            <person name="Martin F."/>
        </authorList>
    </citation>
    <scope>NUCLEOTIDE SEQUENCE [LARGE SCALE GENOMIC DNA]</scope>
    <source>
        <strain evidence="7">F 1598</strain>
    </source>
</reference>
<protein>
    <recommendedName>
        <fullName evidence="5">EngB-type G domain-containing protein</fullName>
    </recommendedName>
</protein>
<accession>A0A0C3G905</accession>
<evidence type="ECO:0000256" key="4">
    <source>
        <dbReference type="ARBA" id="ARBA00023134"/>
    </source>
</evidence>
<proteinExistence type="predicted"/>
<keyword evidence="3" id="KW-0460">Magnesium</keyword>
<dbReference type="PANTHER" id="PTHR46498">
    <property type="entry name" value="GTP-BINDING PROTEIN 8"/>
    <property type="match status" value="1"/>
</dbReference>
<evidence type="ECO:0000256" key="2">
    <source>
        <dbReference type="ARBA" id="ARBA00022741"/>
    </source>
</evidence>
<dbReference type="Gene3D" id="3.40.50.300">
    <property type="entry name" value="P-loop containing nucleotide triphosphate hydrolases"/>
    <property type="match status" value="1"/>
</dbReference>
<keyword evidence="2" id="KW-0547">Nucleotide-binding</keyword>